<dbReference type="GeneTree" id="ENSGT00940000154682"/>
<feature type="chain" id="PRO_5034658164" description="Calcium-activated chloride channel N-terminal domain-containing protein" evidence="1">
    <location>
        <begin position="22"/>
        <end position="256"/>
    </location>
</feature>
<evidence type="ECO:0000256" key="1">
    <source>
        <dbReference type="SAM" id="SignalP"/>
    </source>
</evidence>
<name>A0A8C5WLW8_9ANUR</name>
<dbReference type="Pfam" id="PF08434">
    <property type="entry name" value="CLCA"/>
    <property type="match status" value="1"/>
</dbReference>
<protein>
    <recommendedName>
        <fullName evidence="2">Calcium-activated chloride channel N-terminal domain-containing protein</fullName>
    </recommendedName>
</protein>
<feature type="domain" description="Calcium-activated chloride channel N-terminal" evidence="2">
    <location>
        <begin position="24"/>
        <end position="245"/>
    </location>
</feature>
<keyword evidence="1" id="KW-0732">Signal</keyword>
<organism evidence="3 4">
    <name type="scientific">Leptobrachium leishanense</name>
    <name type="common">Leishan spiny toad</name>
    <dbReference type="NCBI Taxonomy" id="445787"/>
    <lineage>
        <taxon>Eukaryota</taxon>
        <taxon>Metazoa</taxon>
        <taxon>Chordata</taxon>
        <taxon>Craniata</taxon>
        <taxon>Vertebrata</taxon>
        <taxon>Euteleostomi</taxon>
        <taxon>Amphibia</taxon>
        <taxon>Batrachia</taxon>
        <taxon>Anura</taxon>
        <taxon>Pelobatoidea</taxon>
        <taxon>Megophryidae</taxon>
        <taxon>Leptobrachium</taxon>
    </lineage>
</organism>
<sequence>MAFRNVFSLILILYALKTARCSRVTLNNGGYEDILIAINPALKEDFKIIQNIETMVKDASTYLFQATNNRLFIRSAKILIPSTWSPNNYPKRTTETYDKADVIVAEPYRNYSIDPYTLQYGQCGEQGRYIHLTPRFLLDKKLKSVYGPRGRVFVHEWAHFRWGVYDEYNSDKPYYTHGTLKVEATRCSIDKFGINILQPDQCSGNSCPLTTCNFDRKTGLYEQGCVYLPDKQQIVRESIMYAQLLFVCKVLVRKPR</sequence>
<reference evidence="3" key="2">
    <citation type="submission" date="2025-09" db="UniProtKB">
        <authorList>
            <consortium name="Ensembl"/>
        </authorList>
    </citation>
    <scope>IDENTIFICATION</scope>
</reference>
<feature type="signal peptide" evidence="1">
    <location>
        <begin position="1"/>
        <end position="21"/>
    </location>
</feature>
<evidence type="ECO:0000259" key="2">
    <source>
        <dbReference type="Pfam" id="PF08434"/>
    </source>
</evidence>
<dbReference type="Proteomes" id="UP000694569">
    <property type="component" value="Unplaced"/>
</dbReference>
<dbReference type="AlphaFoldDB" id="A0A8C5WLW8"/>
<accession>A0A8C5WLW8</accession>
<proteinExistence type="predicted"/>
<reference evidence="3" key="1">
    <citation type="submission" date="2025-08" db="UniProtKB">
        <authorList>
            <consortium name="Ensembl"/>
        </authorList>
    </citation>
    <scope>IDENTIFICATION</scope>
</reference>
<dbReference type="InterPro" id="IPR013642">
    <property type="entry name" value="CLCA_N"/>
</dbReference>
<dbReference type="Ensembl" id="ENSLLET00000049967.1">
    <property type="protein sequence ID" value="ENSLLEP00000048084.1"/>
    <property type="gene ID" value="ENSLLEG00000030265.1"/>
</dbReference>
<keyword evidence="4" id="KW-1185">Reference proteome</keyword>
<evidence type="ECO:0000313" key="4">
    <source>
        <dbReference type="Proteomes" id="UP000694569"/>
    </source>
</evidence>
<evidence type="ECO:0000313" key="3">
    <source>
        <dbReference type="Ensembl" id="ENSLLEP00000048084.1"/>
    </source>
</evidence>